<organism evidence="3 4">
    <name type="scientific">Nostoc commune NIES-4072</name>
    <dbReference type="NCBI Taxonomy" id="2005467"/>
    <lineage>
        <taxon>Bacteria</taxon>
        <taxon>Bacillati</taxon>
        <taxon>Cyanobacteriota</taxon>
        <taxon>Cyanophyceae</taxon>
        <taxon>Nostocales</taxon>
        <taxon>Nostocaceae</taxon>
        <taxon>Nostoc</taxon>
    </lineage>
</organism>
<dbReference type="GO" id="GO:0016020">
    <property type="term" value="C:membrane"/>
    <property type="evidence" value="ECO:0007669"/>
    <property type="project" value="InterPro"/>
</dbReference>
<evidence type="ECO:0000313" key="4">
    <source>
        <dbReference type="Proteomes" id="UP000245124"/>
    </source>
</evidence>
<evidence type="ECO:0000256" key="1">
    <source>
        <dbReference type="ARBA" id="ARBA00022676"/>
    </source>
</evidence>
<keyword evidence="1" id="KW-0328">Glycosyltransferase</keyword>
<dbReference type="EMBL" id="BDUD01000001">
    <property type="protein sequence ID" value="GBG21567.1"/>
    <property type="molecule type" value="Genomic_DNA"/>
</dbReference>
<evidence type="ECO:0000256" key="2">
    <source>
        <dbReference type="ARBA" id="ARBA00022679"/>
    </source>
</evidence>
<dbReference type="PANTHER" id="PTHR11927">
    <property type="entry name" value="GALACTOSIDE 2-L-FUCOSYLTRANSFERASE"/>
    <property type="match status" value="1"/>
</dbReference>
<accession>A0A2R5FS27</accession>
<dbReference type="AlphaFoldDB" id="A0A2R5FS27"/>
<dbReference type="InterPro" id="IPR002516">
    <property type="entry name" value="Glyco_trans_11"/>
</dbReference>
<keyword evidence="4" id="KW-1185">Reference proteome</keyword>
<name>A0A2R5FS27_NOSCO</name>
<dbReference type="Proteomes" id="UP000245124">
    <property type="component" value="Unassembled WGS sequence"/>
</dbReference>
<dbReference type="PANTHER" id="PTHR11927:SF9">
    <property type="entry name" value="L-FUCOSYLTRANSFERASE"/>
    <property type="match status" value="1"/>
</dbReference>
<dbReference type="GO" id="GO:0005975">
    <property type="term" value="P:carbohydrate metabolic process"/>
    <property type="evidence" value="ECO:0007669"/>
    <property type="project" value="InterPro"/>
</dbReference>
<dbReference type="OrthoDB" id="504426at2"/>
<keyword evidence="2" id="KW-0808">Transferase</keyword>
<gene>
    <name evidence="3" type="ORF">NIES4072_52540</name>
</gene>
<dbReference type="Pfam" id="PF01531">
    <property type="entry name" value="Glyco_transf_11"/>
    <property type="match status" value="1"/>
</dbReference>
<evidence type="ECO:0000313" key="3">
    <source>
        <dbReference type="EMBL" id="GBG21567.1"/>
    </source>
</evidence>
<evidence type="ECO:0008006" key="5">
    <source>
        <dbReference type="Google" id="ProtNLM"/>
    </source>
</evidence>
<proteinExistence type="predicted"/>
<reference evidence="3 4" key="1">
    <citation type="submission" date="2017-06" db="EMBL/GenBank/DDBJ databases">
        <title>Genome sequencing of cyanobaciteial culture collection at National Institute for Environmental Studies (NIES).</title>
        <authorList>
            <person name="Hirose Y."/>
            <person name="Shimura Y."/>
            <person name="Fujisawa T."/>
            <person name="Nakamura Y."/>
            <person name="Kawachi M."/>
        </authorList>
    </citation>
    <scope>NUCLEOTIDE SEQUENCE [LARGE SCALE GENOMIC DNA]</scope>
    <source>
        <strain evidence="3 4">NIES-4072</strain>
    </source>
</reference>
<dbReference type="Gene3D" id="3.40.50.11350">
    <property type="match status" value="1"/>
</dbReference>
<sequence length="307" mass="36477">MLVISAKSGQLGNRLLLSAHFMAFASENNLTVLNPAFEEYADFFNSTSQDFLCCYPSTRFSISGNKLLRKYYYKINRYLAESGRFNTIEIKRNQPFNWSNSSITKELKPESINFFQGWVFRDGWFVNDISNLQKHGEKIRAYFQPLKKYQLNVAKLISNIRSQTDVLIGVHIRHGDYQKHQNGRYFYLVENYLKVMESAQMLFPNKKVTFLICSNQKQNDEYFQHLSYVYGNNHIIEDMYSLAECDYIIGPPSSYSMWASFYGERPLYMIKNVNKTLKIEDFVHFYQWQGVCYYNEDWSKSFWEWTH</sequence>
<dbReference type="RefSeq" id="WP_109011440.1">
    <property type="nucleotide sequence ID" value="NZ_BDUD01000001.1"/>
</dbReference>
<comment type="caution">
    <text evidence="3">The sequence shown here is derived from an EMBL/GenBank/DDBJ whole genome shotgun (WGS) entry which is preliminary data.</text>
</comment>
<protein>
    <recommendedName>
        <fullName evidence="5">Glycosyl transferase family 11</fullName>
    </recommendedName>
</protein>
<dbReference type="GO" id="GO:0008107">
    <property type="term" value="F:galactoside 2-alpha-L-fucosyltransferase activity"/>
    <property type="evidence" value="ECO:0007669"/>
    <property type="project" value="InterPro"/>
</dbReference>